<dbReference type="PANTHER" id="PTHR10963:SF24">
    <property type="entry name" value="GLYCOSIDASE C21B10.07-RELATED"/>
    <property type="match status" value="1"/>
</dbReference>
<dbReference type="PROSITE" id="PS51762">
    <property type="entry name" value="GH16_2"/>
    <property type="match status" value="1"/>
</dbReference>
<evidence type="ECO:0000259" key="1">
    <source>
        <dbReference type="PROSITE" id="PS51762"/>
    </source>
</evidence>
<dbReference type="GO" id="GO:0004553">
    <property type="term" value="F:hydrolase activity, hydrolyzing O-glycosyl compounds"/>
    <property type="evidence" value="ECO:0007669"/>
    <property type="project" value="InterPro"/>
</dbReference>
<name>A0A072PNH2_9EURO</name>
<dbReference type="AlphaFoldDB" id="A0A072PNH2"/>
<dbReference type="CDD" id="cd02181">
    <property type="entry name" value="GH16_fungal_Lam16A_glucanase"/>
    <property type="match status" value="1"/>
</dbReference>
<dbReference type="EMBL" id="AMGV01000002">
    <property type="protein sequence ID" value="KEF60878.1"/>
    <property type="molecule type" value="Genomic_DNA"/>
</dbReference>
<dbReference type="GO" id="GO:0009251">
    <property type="term" value="P:glucan catabolic process"/>
    <property type="evidence" value="ECO:0007669"/>
    <property type="project" value="TreeGrafter"/>
</dbReference>
<dbReference type="InterPro" id="IPR013320">
    <property type="entry name" value="ConA-like_dom_sf"/>
</dbReference>
<dbReference type="Pfam" id="PF26113">
    <property type="entry name" value="GH16_XgeA"/>
    <property type="match status" value="1"/>
</dbReference>
<organism evidence="2 3">
    <name type="scientific">Exophiala aquamarina CBS 119918</name>
    <dbReference type="NCBI Taxonomy" id="1182545"/>
    <lineage>
        <taxon>Eukaryota</taxon>
        <taxon>Fungi</taxon>
        <taxon>Dikarya</taxon>
        <taxon>Ascomycota</taxon>
        <taxon>Pezizomycotina</taxon>
        <taxon>Eurotiomycetes</taxon>
        <taxon>Chaetothyriomycetidae</taxon>
        <taxon>Chaetothyriales</taxon>
        <taxon>Herpotrichiellaceae</taxon>
        <taxon>Exophiala</taxon>
    </lineage>
</organism>
<dbReference type="PANTHER" id="PTHR10963">
    <property type="entry name" value="GLYCOSYL HYDROLASE-RELATED"/>
    <property type="match status" value="1"/>
</dbReference>
<dbReference type="InterPro" id="IPR000757">
    <property type="entry name" value="Beta-glucanase-like"/>
</dbReference>
<keyword evidence="3" id="KW-1185">Reference proteome</keyword>
<protein>
    <recommendedName>
        <fullName evidence="1">GH16 domain-containing protein</fullName>
    </recommendedName>
</protein>
<dbReference type="SUPFAM" id="SSF49899">
    <property type="entry name" value="Concanavalin A-like lectins/glucanases"/>
    <property type="match status" value="1"/>
</dbReference>
<dbReference type="OrthoDB" id="192832at2759"/>
<evidence type="ECO:0000313" key="3">
    <source>
        <dbReference type="Proteomes" id="UP000027920"/>
    </source>
</evidence>
<dbReference type="VEuPathDB" id="FungiDB:A1O9_02440"/>
<dbReference type="InterPro" id="IPR050546">
    <property type="entry name" value="Glycosyl_Hydrlase_16"/>
</dbReference>
<gene>
    <name evidence="2" type="ORF">A1O9_02440</name>
</gene>
<proteinExistence type="predicted"/>
<dbReference type="Gene3D" id="2.60.120.200">
    <property type="match status" value="1"/>
</dbReference>
<accession>A0A072PNH2</accession>
<feature type="domain" description="GH16" evidence="1">
    <location>
        <begin position="38"/>
        <end position="313"/>
    </location>
</feature>
<sequence>MAVRSPFIRYLRLPALFISFVYVQYVWAITGSTYQLDAEYSGNNFFDGWDFFTGGDPTGGFVTQVPNLSSLPYLLMNRRYYSRSSAQLTGLINATDGQPAYIGSDHTSLIGSTQAAGRPSVRISTKRSWTHGLFIGDFKHSPAGVCGSWPAFWTLGPNWPYNGEIDIMEGVNLVDHNGMTLHTNPNCTISGDRRLMTGQLQTTNCAYYPGYNVGCGISDNRPSSFGAGFNAIGGGVYAMQWTSEYIRIWFFPRGEIPSDIVNNSPNPNPASWGLPQAHMQGACVIDEHFQSHKIILNNAFCGEYAGAASVWNSTVNSCATLTGFSSCSAYVATAPSAFQAS</sequence>
<evidence type="ECO:0000313" key="2">
    <source>
        <dbReference type="EMBL" id="KEF60878.1"/>
    </source>
</evidence>
<dbReference type="STRING" id="1182545.A0A072PNH2"/>
<dbReference type="GeneID" id="25277384"/>
<dbReference type="HOGENOM" id="CLU_016972_1_1_1"/>
<comment type="caution">
    <text evidence="2">The sequence shown here is derived from an EMBL/GenBank/DDBJ whole genome shotgun (WGS) entry which is preliminary data.</text>
</comment>
<dbReference type="RefSeq" id="XP_013263468.1">
    <property type="nucleotide sequence ID" value="XM_013408014.1"/>
</dbReference>
<dbReference type="Proteomes" id="UP000027920">
    <property type="component" value="Unassembled WGS sequence"/>
</dbReference>
<reference evidence="2 3" key="1">
    <citation type="submission" date="2013-03" db="EMBL/GenBank/DDBJ databases">
        <title>The Genome Sequence of Exophiala aquamarina CBS 119918.</title>
        <authorList>
            <consortium name="The Broad Institute Genomics Platform"/>
            <person name="Cuomo C."/>
            <person name="de Hoog S."/>
            <person name="Gorbushina A."/>
            <person name="Walker B."/>
            <person name="Young S.K."/>
            <person name="Zeng Q."/>
            <person name="Gargeya S."/>
            <person name="Fitzgerald M."/>
            <person name="Haas B."/>
            <person name="Abouelleil A."/>
            <person name="Allen A.W."/>
            <person name="Alvarado L."/>
            <person name="Arachchi H.M."/>
            <person name="Berlin A.M."/>
            <person name="Chapman S.B."/>
            <person name="Gainer-Dewar J."/>
            <person name="Goldberg J."/>
            <person name="Griggs A."/>
            <person name="Gujja S."/>
            <person name="Hansen M."/>
            <person name="Howarth C."/>
            <person name="Imamovic A."/>
            <person name="Ireland A."/>
            <person name="Larimer J."/>
            <person name="McCowan C."/>
            <person name="Murphy C."/>
            <person name="Pearson M."/>
            <person name="Poon T.W."/>
            <person name="Priest M."/>
            <person name="Roberts A."/>
            <person name="Saif S."/>
            <person name="Shea T."/>
            <person name="Sisk P."/>
            <person name="Sykes S."/>
            <person name="Wortman J."/>
            <person name="Nusbaum C."/>
            <person name="Birren B."/>
        </authorList>
    </citation>
    <scope>NUCLEOTIDE SEQUENCE [LARGE SCALE GENOMIC DNA]</scope>
    <source>
        <strain evidence="2 3">CBS 119918</strain>
    </source>
</reference>